<evidence type="ECO:0000313" key="2">
    <source>
        <dbReference type="Proteomes" id="UP000801492"/>
    </source>
</evidence>
<gene>
    <name evidence="1" type="ORF">ILUMI_16104</name>
</gene>
<accession>A0A8K0G8I0</accession>
<reference evidence="1" key="1">
    <citation type="submission" date="2019-08" db="EMBL/GenBank/DDBJ databases">
        <title>The genome of the North American firefly Photinus pyralis.</title>
        <authorList>
            <consortium name="Photinus pyralis genome working group"/>
            <person name="Fallon T.R."/>
            <person name="Sander Lower S.E."/>
            <person name="Weng J.-K."/>
        </authorList>
    </citation>
    <scope>NUCLEOTIDE SEQUENCE</scope>
    <source>
        <strain evidence="1">TRF0915ILg1</strain>
        <tissue evidence="1">Whole body</tissue>
    </source>
</reference>
<name>A0A8K0G8I0_IGNLU</name>
<dbReference type="Proteomes" id="UP000801492">
    <property type="component" value="Unassembled WGS sequence"/>
</dbReference>
<dbReference type="AlphaFoldDB" id="A0A8K0G8I0"/>
<dbReference type="EMBL" id="VTPC01058826">
    <property type="protein sequence ID" value="KAF2890069.1"/>
    <property type="molecule type" value="Genomic_DNA"/>
</dbReference>
<protein>
    <submittedName>
        <fullName evidence="1">Uncharacterized protein</fullName>
    </submittedName>
</protein>
<sequence length="111" mass="12633">MISDPMDCDDVEGTVEERLEAAKVDQRPGKGPLSVLTKKEQPVREKCCPQRISPFKDNRPRPCWMRAFLKRHRNVVDRTCGNVTAASTCVSEANIRGWFTSIDEILQEEDV</sequence>
<dbReference type="OrthoDB" id="6768588at2759"/>
<comment type="caution">
    <text evidence="1">The sequence shown here is derived from an EMBL/GenBank/DDBJ whole genome shotgun (WGS) entry which is preliminary data.</text>
</comment>
<proteinExistence type="predicted"/>
<feature type="non-terminal residue" evidence="1">
    <location>
        <position position="1"/>
    </location>
</feature>
<organism evidence="1 2">
    <name type="scientific">Ignelater luminosus</name>
    <name type="common">Cucubano</name>
    <name type="synonym">Pyrophorus luminosus</name>
    <dbReference type="NCBI Taxonomy" id="2038154"/>
    <lineage>
        <taxon>Eukaryota</taxon>
        <taxon>Metazoa</taxon>
        <taxon>Ecdysozoa</taxon>
        <taxon>Arthropoda</taxon>
        <taxon>Hexapoda</taxon>
        <taxon>Insecta</taxon>
        <taxon>Pterygota</taxon>
        <taxon>Neoptera</taxon>
        <taxon>Endopterygota</taxon>
        <taxon>Coleoptera</taxon>
        <taxon>Polyphaga</taxon>
        <taxon>Elateriformia</taxon>
        <taxon>Elateroidea</taxon>
        <taxon>Elateridae</taxon>
        <taxon>Agrypninae</taxon>
        <taxon>Pyrophorini</taxon>
        <taxon>Ignelater</taxon>
    </lineage>
</organism>
<evidence type="ECO:0000313" key="1">
    <source>
        <dbReference type="EMBL" id="KAF2890069.1"/>
    </source>
</evidence>
<keyword evidence="2" id="KW-1185">Reference proteome</keyword>